<organism evidence="1 2">
    <name type="scientific">Escherichia coli</name>
    <dbReference type="NCBI Taxonomy" id="562"/>
    <lineage>
        <taxon>Bacteria</taxon>
        <taxon>Pseudomonadati</taxon>
        <taxon>Pseudomonadota</taxon>
        <taxon>Gammaproteobacteria</taxon>
        <taxon>Enterobacterales</taxon>
        <taxon>Enterobacteriaceae</taxon>
        <taxon>Escherichia</taxon>
    </lineage>
</organism>
<name>A0A444R5Z5_ECOLX</name>
<evidence type="ECO:0000313" key="2">
    <source>
        <dbReference type="Proteomes" id="UP000288730"/>
    </source>
</evidence>
<dbReference type="EMBL" id="SCJN01000335">
    <property type="protein sequence ID" value="RXD08504.1"/>
    <property type="molecule type" value="Genomic_DNA"/>
</dbReference>
<dbReference type="Proteomes" id="UP000288730">
    <property type="component" value="Unassembled WGS sequence"/>
</dbReference>
<protein>
    <submittedName>
        <fullName evidence="1">Uncharacterized protein</fullName>
    </submittedName>
</protein>
<sequence length="121" mass="13769">MILLMNFAPKTSIKNKILKTRSKNLTASLWITWGAENKKQIKTMCYKKVELQVPNTPLPTLWKSSIHAGSAHITCRKTVRMCSTWRRIHFRFLAHSLANARSLGLRRADDTITVLAAPPAR</sequence>
<gene>
    <name evidence="1" type="ORF">EPS76_24640</name>
</gene>
<comment type="caution">
    <text evidence="1">The sequence shown here is derived from an EMBL/GenBank/DDBJ whole genome shotgun (WGS) entry which is preliminary data.</text>
</comment>
<proteinExistence type="predicted"/>
<accession>A0A444R5Z5</accession>
<reference evidence="1 2" key="1">
    <citation type="submission" date="2019-01" db="EMBL/GenBank/DDBJ databases">
        <title>Genomic analysis of febrile catheter-associated UTI E. coli isolates.</title>
        <authorList>
            <person name="Potter R."/>
            <person name="Zou Z."/>
            <person name="Henderson J."/>
            <person name="Dantas G."/>
        </authorList>
    </citation>
    <scope>NUCLEOTIDE SEQUENCE [LARGE SCALE GENOMIC DNA]</scope>
    <source>
        <strain evidence="1 2">29_CAASB</strain>
    </source>
</reference>
<dbReference type="AlphaFoldDB" id="A0A444R5Z5"/>
<evidence type="ECO:0000313" key="1">
    <source>
        <dbReference type="EMBL" id="RXD08504.1"/>
    </source>
</evidence>